<feature type="region of interest" description="Disordered" evidence="1">
    <location>
        <begin position="74"/>
        <end position="105"/>
    </location>
</feature>
<feature type="chain" id="PRO_5007810297" evidence="2">
    <location>
        <begin position="23"/>
        <end position="105"/>
    </location>
</feature>
<organism evidence="3 4">
    <name type="scientific">Caballeronia sordidicola</name>
    <name type="common">Burkholderia sordidicola</name>
    <dbReference type="NCBI Taxonomy" id="196367"/>
    <lineage>
        <taxon>Bacteria</taxon>
        <taxon>Pseudomonadati</taxon>
        <taxon>Pseudomonadota</taxon>
        <taxon>Betaproteobacteria</taxon>
        <taxon>Burkholderiales</taxon>
        <taxon>Burkholderiaceae</taxon>
        <taxon>Caballeronia</taxon>
    </lineage>
</organism>
<feature type="signal peptide" evidence="2">
    <location>
        <begin position="1"/>
        <end position="22"/>
    </location>
</feature>
<dbReference type="InterPro" id="IPR025421">
    <property type="entry name" value="DUF4148"/>
</dbReference>
<evidence type="ECO:0000256" key="2">
    <source>
        <dbReference type="SAM" id="SignalP"/>
    </source>
</evidence>
<keyword evidence="2" id="KW-0732">Signal</keyword>
<dbReference type="OrthoDB" id="9035269at2"/>
<dbReference type="AlphaFoldDB" id="A0A158FB16"/>
<evidence type="ECO:0000256" key="1">
    <source>
        <dbReference type="SAM" id="MobiDB-lite"/>
    </source>
</evidence>
<sequence length="105" mass="10682">MKSLIQAVVVAAVLAVPAVSFAQSNQPLTRAQVKAELVQIEAAGYNPATANDYDYPANIQAAEARVAAQNAAQTGYGGVSSGTSDSGSNVHSATGDSVRSVYMGH</sequence>
<name>A0A158FB16_CABSO</name>
<protein>
    <submittedName>
        <fullName evidence="3">Membrane protein</fullName>
    </submittedName>
</protein>
<dbReference type="RefSeq" id="WP_060817783.1">
    <property type="nucleotide sequence ID" value="NZ_FCOC02000002.1"/>
</dbReference>
<reference evidence="3 4" key="1">
    <citation type="submission" date="2016-01" db="EMBL/GenBank/DDBJ databases">
        <authorList>
            <person name="Oliw E.H."/>
        </authorList>
    </citation>
    <scope>NUCLEOTIDE SEQUENCE [LARGE SCALE GENOMIC DNA]</scope>
    <source>
        <strain evidence="3">LMG 22029</strain>
    </source>
</reference>
<evidence type="ECO:0000313" key="3">
    <source>
        <dbReference type="EMBL" id="SAL17132.1"/>
    </source>
</evidence>
<gene>
    <name evidence="3" type="ORF">AWB64_01079</name>
</gene>
<proteinExistence type="predicted"/>
<dbReference type="EMBL" id="FCOC02000002">
    <property type="protein sequence ID" value="SAL17132.1"/>
    <property type="molecule type" value="Genomic_DNA"/>
</dbReference>
<dbReference type="Pfam" id="PF13663">
    <property type="entry name" value="DUF4148"/>
    <property type="match status" value="1"/>
</dbReference>
<dbReference type="Proteomes" id="UP000054893">
    <property type="component" value="Unassembled WGS sequence"/>
</dbReference>
<accession>A0A158FB16</accession>
<evidence type="ECO:0000313" key="4">
    <source>
        <dbReference type="Proteomes" id="UP000054893"/>
    </source>
</evidence>